<organism evidence="3 4">
    <name type="scientific">Streptomyces alkaliphilus</name>
    <dbReference type="NCBI Taxonomy" id="1472722"/>
    <lineage>
        <taxon>Bacteria</taxon>
        <taxon>Bacillati</taxon>
        <taxon>Actinomycetota</taxon>
        <taxon>Actinomycetes</taxon>
        <taxon>Kitasatosporales</taxon>
        <taxon>Streptomycetaceae</taxon>
        <taxon>Streptomyces</taxon>
    </lineage>
</organism>
<comment type="caution">
    <text evidence="3">The sequence shown here is derived from an EMBL/GenBank/DDBJ whole genome shotgun (WGS) entry which is preliminary data.</text>
</comment>
<name>A0A7W3TIK2_9ACTN</name>
<dbReference type="Proteomes" id="UP000538929">
    <property type="component" value="Unassembled WGS sequence"/>
</dbReference>
<dbReference type="GO" id="GO:0003700">
    <property type="term" value="F:DNA-binding transcription factor activity"/>
    <property type="evidence" value="ECO:0007669"/>
    <property type="project" value="InterPro"/>
</dbReference>
<accession>A0A7W3TIK2</accession>
<sequence length="62" mass="6685">MDLVEACRAFVYVSERNSFTVGAAAAGVSQSVASRRVAALERHPGRSLFERGSRRTTPTPFG</sequence>
<feature type="domain" description="HTH lysR-type" evidence="2">
    <location>
        <begin position="1"/>
        <end position="59"/>
    </location>
</feature>
<evidence type="ECO:0000313" key="3">
    <source>
        <dbReference type="EMBL" id="MBB0247427.1"/>
    </source>
</evidence>
<evidence type="ECO:0000256" key="1">
    <source>
        <dbReference type="ARBA" id="ARBA00009437"/>
    </source>
</evidence>
<reference evidence="4" key="1">
    <citation type="submission" date="2019-10" db="EMBL/GenBank/DDBJ databases">
        <title>Streptomyces sp. nov., a novel actinobacterium isolated from alkaline environment.</title>
        <authorList>
            <person name="Golinska P."/>
        </authorList>
    </citation>
    <scope>NUCLEOTIDE SEQUENCE [LARGE SCALE GENOMIC DNA]</scope>
    <source>
        <strain evidence="4">DSM 42118</strain>
    </source>
</reference>
<dbReference type="PANTHER" id="PTHR30537">
    <property type="entry name" value="HTH-TYPE TRANSCRIPTIONAL REGULATOR"/>
    <property type="match status" value="1"/>
</dbReference>
<dbReference type="RefSeq" id="WP_182608595.1">
    <property type="nucleotide sequence ID" value="NZ_VKHT01001730.1"/>
</dbReference>
<dbReference type="SUPFAM" id="SSF46785">
    <property type="entry name" value="Winged helix' DNA-binding domain"/>
    <property type="match status" value="1"/>
</dbReference>
<dbReference type="InterPro" id="IPR036388">
    <property type="entry name" value="WH-like_DNA-bd_sf"/>
</dbReference>
<evidence type="ECO:0000259" key="2">
    <source>
        <dbReference type="PROSITE" id="PS50931"/>
    </source>
</evidence>
<dbReference type="InterPro" id="IPR036390">
    <property type="entry name" value="WH_DNA-bd_sf"/>
</dbReference>
<comment type="similarity">
    <text evidence="1">Belongs to the LysR transcriptional regulatory family.</text>
</comment>
<gene>
    <name evidence="3" type="ORF">FNQ90_25715</name>
</gene>
<dbReference type="Pfam" id="PF00126">
    <property type="entry name" value="HTH_1"/>
    <property type="match status" value="1"/>
</dbReference>
<proteinExistence type="inferred from homology"/>
<evidence type="ECO:0000313" key="4">
    <source>
        <dbReference type="Proteomes" id="UP000538929"/>
    </source>
</evidence>
<dbReference type="InterPro" id="IPR000847">
    <property type="entry name" value="LysR_HTH_N"/>
</dbReference>
<dbReference type="AlphaFoldDB" id="A0A7W3TIK2"/>
<dbReference type="PROSITE" id="PS50931">
    <property type="entry name" value="HTH_LYSR"/>
    <property type="match status" value="1"/>
</dbReference>
<dbReference type="InterPro" id="IPR058163">
    <property type="entry name" value="LysR-type_TF_proteobact-type"/>
</dbReference>
<feature type="non-terminal residue" evidence="3">
    <location>
        <position position="62"/>
    </location>
</feature>
<protein>
    <submittedName>
        <fullName evidence="3">LysR family transcriptional regulator</fullName>
    </submittedName>
</protein>
<dbReference type="EMBL" id="VKHT01001730">
    <property type="protein sequence ID" value="MBB0247427.1"/>
    <property type="molecule type" value="Genomic_DNA"/>
</dbReference>
<keyword evidence="4" id="KW-1185">Reference proteome</keyword>
<dbReference type="PANTHER" id="PTHR30537:SF5">
    <property type="entry name" value="HTH-TYPE TRANSCRIPTIONAL ACTIVATOR TTDR-RELATED"/>
    <property type="match status" value="1"/>
</dbReference>
<dbReference type="Gene3D" id="1.10.10.10">
    <property type="entry name" value="Winged helix-like DNA-binding domain superfamily/Winged helix DNA-binding domain"/>
    <property type="match status" value="1"/>
</dbReference>